<name>A0ABU3P1F4_9FIRM</name>
<dbReference type="SMART" id="SM00506">
    <property type="entry name" value="A1pp"/>
    <property type="match status" value="1"/>
</dbReference>
<gene>
    <name evidence="2" type="ORF">Q4T40_16560</name>
</gene>
<comment type="caution">
    <text evidence="2">The sequence shown here is derived from an EMBL/GenBank/DDBJ whole genome shotgun (WGS) entry which is preliminary data.</text>
</comment>
<dbReference type="Gene3D" id="3.40.220.10">
    <property type="entry name" value="Leucine Aminopeptidase, subunit E, domain 1"/>
    <property type="match status" value="1"/>
</dbReference>
<dbReference type="PANTHER" id="PTHR11106:SF27">
    <property type="entry name" value="MACRO DOMAIN-CONTAINING PROTEIN"/>
    <property type="match status" value="1"/>
</dbReference>
<accession>A0ABU3P1F4</accession>
<evidence type="ECO:0000313" key="2">
    <source>
        <dbReference type="EMBL" id="MDT8902855.1"/>
    </source>
</evidence>
<dbReference type="NCBIfam" id="NF001664">
    <property type="entry name" value="PRK00431.1-6"/>
    <property type="match status" value="1"/>
</dbReference>
<feature type="domain" description="Macro" evidence="1">
    <location>
        <begin position="1"/>
        <end position="178"/>
    </location>
</feature>
<organism evidence="2 3">
    <name type="scientific">Anaeroselena agilis</name>
    <dbReference type="NCBI Taxonomy" id="3063788"/>
    <lineage>
        <taxon>Bacteria</taxon>
        <taxon>Bacillati</taxon>
        <taxon>Bacillota</taxon>
        <taxon>Negativicutes</taxon>
        <taxon>Acetonemataceae</taxon>
        <taxon>Anaeroselena</taxon>
    </lineage>
</organism>
<protein>
    <submittedName>
        <fullName evidence="2">O-acetyl-ADP-ribose deacetylase</fullName>
    </submittedName>
</protein>
<dbReference type="Pfam" id="PF01661">
    <property type="entry name" value="Macro"/>
    <property type="match status" value="1"/>
</dbReference>
<evidence type="ECO:0000259" key="1">
    <source>
        <dbReference type="PROSITE" id="PS51154"/>
    </source>
</evidence>
<dbReference type="PROSITE" id="PS51154">
    <property type="entry name" value="MACRO"/>
    <property type="match status" value="1"/>
</dbReference>
<dbReference type="RefSeq" id="WP_413781324.1">
    <property type="nucleotide sequence ID" value="NZ_JAUOZS010000001.1"/>
</dbReference>
<proteinExistence type="predicted"/>
<dbReference type="SUPFAM" id="SSF52949">
    <property type="entry name" value="Macro domain-like"/>
    <property type="match status" value="1"/>
</dbReference>
<reference evidence="2 3" key="1">
    <citation type="submission" date="2023-07" db="EMBL/GenBank/DDBJ databases">
        <title>The novel representative of Negativicutes class, Anaeroselena agilis gen. nov. sp. nov.</title>
        <authorList>
            <person name="Prokofeva M.I."/>
            <person name="Elcheninov A.G."/>
            <person name="Klyukina A."/>
            <person name="Kublanov I.V."/>
            <person name="Frolov E.N."/>
            <person name="Podosokorskaya O.A."/>
        </authorList>
    </citation>
    <scope>NUCLEOTIDE SEQUENCE [LARGE SCALE GENOMIC DNA]</scope>
    <source>
        <strain evidence="2 3">4137-cl</strain>
    </source>
</reference>
<dbReference type="PANTHER" id="PTHR11106">
    <property type="entry name" value="GANGLIOSIDE INDUCED DIFFERENTIATION ASSOCIATED PROTEIN 2-RELATED"/>
    <property type="match status" value="1"/>
</dbReference>
<evidence type="ECO:0000313" key="3">
    <source>
        <dbReference type="Proteomes" id="UP001254848"/>
    </source>
</evidence>
<dbReference type="InterPro" id="IPR002589">
    <property type="entry name" value="Macro_dom"/>
</dbReference>
<sequence>MKAKFRDTLVTALLGDITVQDVDGIVNAANSRLAGGGGVDGAIHARGGPAIMRELDVIRARQGGCPAGQAVITGGGNLAARYVIHTVGPVYGGRPSDPELLAACYTNSLRLAHGRGLRTLAFPSISTGAYRYPIEAAAPVAIAAVLAALAPYPLAEIRFVLHSAGDYGIYSRLLAAEGRLQPQ</sequence>
<keyword evidence="3" id="KW-1185">Reference proteome</keyword>
<dbReference type="InterPro" id="IPR043472">
    <property type="entry name" value="Macro_dom-like"/>
</dbReference>
<dbReference type="Proteomes" id="UP001254848">
    <property type="component" value="Unassembled WGS sequence"/>
</dbReference>
<dbReference type="EMBL" id="JAUOZS010000001">
    <property type="protein sequence ID" value="MDT8902855.1"/>
    <property type="molecule type" value="Genomic_DNA"/>
</dbReference>